<sequence length="71" mass="8765">MFNHLTLFLIFMVDSYHMWYLLKDVIHLAFSFFFFFFFFFCKRLANCCFSPPSSLFFKRIFKIYSLAIIMI</sequence>
<reference evidence="2" key="1">
    <citation type="submission" date="2015-07" db="EMBL/GenBank/DDBJ databases">
        <title>MeaNS - Measles Nucleotide Surveillance Program.</title>
        <authorList>
            <person name="Tran T."/>
            <person name="Druce J."/>
        </authorList>
    </citation>
    <scope>NUCLEOTIDE SEQUENCE</scope>
    <source>
        <strain evidence="2">UCB-OBI-ISO-001</strain>
        <tissue evidence="2">Gonad</tissue>
    </source>
</reference>
<keyword evidence="1" id="KW-1133">Transmembrane helix</keyword>
<keyword evidence="1" id="KW-0812">Transmembrane</keyword>
<feature type="transmembrane region" description="Helical" evidence="1">
    <location>
        <begin position="25"/>
        <end position="45"/>
    </location>
</feature>
<dbReference type="EMBL" id="KQ418338">
    <property type="protein sequence ID" value="KOF87719.1"/>
    <property type="molecule type" value="Genomic_DNA"/>
</dbReference>
<name>A0A0L8HF51_OCTBM</name>
<gene>
    <name evidence="2" type="ORF">OCBIM_22016324mg</name>
</gene>
<dbReference type="AlphaFoldDB" id="A0A0L8HF51"/>
<proteinExistence type="predicted"/>
<accession>A0A0L8HF51</accession>
<protein>
    <submittedName>
        <fullName evidence="2">Uncharacterized protein</fullName>
    </submittedName>
</protein>
<evidence type="ECO:0000313" key="2">
    <source>
        <dbReference type="EMBL" id="KOF87719.1"/>
    </source>
</evidence>
<evidence type="ECO:0000256" key="1">
    <source>
        <dbReference type="SAM" id="Phobius"/>
    </source>
</evidence>
<keyword evidence="1" id="KW-0472">Membrane</keyword>
<organism evidence="2">
    <name type="scientific">Octopus bimaculoides</name>
    <name type="common">California two-spotted octopus</name>
    <dbReference type="NCBI Taxonomy" id="37653"/>
    <lineage>
        <taxon>Eukaryota</taxon>
        <taxon>Metazoa</taxon>
        <taxon>Spiralia</taxon>
        <taxon>Lophotrochozoa</taxon>
        <taxon>Mollusca</taxon>
        <taxon>Cephalopoda</taxon>
        <taxon>Coleoidea</taxon>
        <taxon>Octopodiformes</taxon>
        <taxon>Octopoda</taxon>
        <taxon>Incirrata</taxon>
        <taxon>Octopodidae</taxon>
        <taxon>Octopus</taxon>
    </lineage>
</organism>